<organism evidence="2 3">
    <name type="scientific">Globisporangium ultimum (strain ATCC 200006 / CBS 805.95 / DAOM BR144)</name>
    <name type="common">Pythium ultimum</name>
    <dbReference type="NCBI Taxonomy" id="431595"/>
    <lineage>
        <taxon>Eukaryota</taxon>
        <taxon>Sar</taxon>
        <taxon>Stramenopiles</taxon>
        <taxon>Oomycota</taxon>
        <taxon>Peronosporomycetes</taxon>
        <taxon>Pythiales</taxon>
        <taxon>Pythiaceae</taxon>
        <taxon>Globisporangium</taxon>
    </lineage>
</organism>
<feature type="domain" description="YHYH" evidence="1">
    <location>
        <begin position="4464"/>
        <end position="4569"/>
    </location>
</feature>
<dbReference type="eggNOG" id="ENOG502QU8Z">
    <property type="taxonomic scope" value="Eukaryota"/>
</dbReference>
<dbReference type="Pfam" id="PF14240">
    <property type="entry name" value="YHYH"/>
    <property type="match status" value="2"/>
</dbReference>
<dbReference type="OMA" id="PFPNAYN"/>
<proteinExistence type="predicted"/>
<accession>K3WZ84</accession>
<sequence>MRVYSDHTDGQWGVGEVIYLFVEFTSSVQVIGTTPPSLVLRTGCHTSSCHRREIQRLRCQATVGTFSVGFADQRVYNIPYNANQRMLRAYLTRMTKIDQVHVDYSIDEDSACTFFGNNITITFESVNTEGNDGDLPELTADKNNVGGDGTKLGHIRYSPAITTQAWEIQKGHDVPDRIAAFVDQVGAKTLRFKYVVQSGDASSRLEYVNSDSLLLSSSATIVTVDVATQQVPVNAKLPPLGSKGDWESGMGSSLSAFHALVIDVSPPHVTSVTSLHDDGIFGIGEVILIHVRFSLPIVVTGSPTLVLETGLVDRIIPFVQVLGDGTTAEFQYIVQSKDTSPDLAYAGVNVLELNGGTIKRRSTNPTTNAVLTLPVNGEKGSLSVNKNIVIDTTSPKVKNVAAVTPNGQYTAGDSIEIAVTFDAPVVVTGAPELLLHTGRVDVFPGEFVVAAPIRSSSPKTIRFPAVNHGLTTADSKGLQFEIDGQLLTVDSVNGDDITMLETYGGTVVDLTVVALGAGPSIQIFTPGYRPAVYTRGSSTSTLVFRYDVQRGDVSLDLEYTAVSALRINSGSAVKRLSTTPVTDADVALAAPGAARSLGANSAIVINTDPPRILRADAVTRDGVYRAGDIIAFTITFDVPVVVLDENASSVRMSVTSPSTVDRVARYVRGSGSNVLAFEFRCEPSDDASVFDFVDRNALRASFGSIFGDIRRVAMVPMLPAVLQLPLGGLSSKGISIDQSAAFVSTVTTSHEDATVGAGERVDILLQFSAPVNVNTALGTPSLLLSTTNAATYIFGSGSNVLTYQYTVRIDDRSTPLNYDGIYALRLNGGILTASADQQLVSTVLPPSLSSGLALATRVAIDTSPPVVLSVTMRTYDGVYTVGDELIIAVQFNVPINVASGTTDGVPTLTLNTGVEYGVLATMVAYEHDTLYFKYAIAVGHSIARLSYFSRAALKCTGSVGLNQDSTLDAANVDSAALGTTVFVAWSENAATQASKAQIRVRTFDAQSQFPPTWISEDGGSSAASIVNFDANYDATAPVLVAMNTKMYLAWRETSSATNNPTQIRIAVYTGPQQWRFVARNPATSSGINRDPTQNAASPHLLVHNSKLYAAWHEVSATTAITQVRVAVFNGQDLMPAWKFVDGNLAARGLNYAPTTSAAQHVRLATCRSIANAAVSVLYAIWDEVEPTTNAHQIRVAEFTGTDVTPKWVFVDGNTAFGLNANTAMSARAPSVACSGSSLVVAWREASSTAAGGAPLRIRIKQFNGNLVTPIWKSLEQQPLGLNFDNSQSATNVRLRFKATGGDAGLYATWDEFDAVNLKSQIRVARFTGTFDAPSWVFLDGARPSSYLNRDRTQFATRPVLLVSPVPEFSLFAFWQEMHSTAQRTHIRGSALWPGILQWQSIHAACIRRKASPTSMTLANLLLPELNTPGALDFEHAIRIDSSAPVVRKVTLSGDIARVMSTALAVQTIDVFNQASLSQGEFKLVYGGSSGDAKYETTCLRWDMADSSLGSALEAIPGLALQVNVAKDTSAFHDGHRYVITFAFPSMGLQSLRVKAKTDGDGCQAFTCGPGALVRCTQSSVVKVNLNADVTYRPGVLDALVEFSAPVAVAGTPQLALETGSGGTQASYTTRSTLLEFDVGTEAASPILRGSFRLSYGDFSTSAAGVGTIRTTECVDIPPVHEDAVQELFAKLKVAVPELVTIGITAITRRNLRNGYRYRITMRNSPDLLDLVPAAASACVTFAGRRQTIDIVSTDARILRGEFRIQFGEVTSGCIPWNLRAKGGSAGSSVAASVQNLMSAFVPDRVVPLLVTKDPSKYLTLGVRYFVDFLMLDDALTPLRVLADTMQCTAFACDDGAGGSTTCSSLKLIVNADFQVQRAVSETLAFRYIVQPTDDTSLLMYRDASALSGGTILRASKAPSVAATLALTAPPPSLRNAHGAEVTIVSETTIPRVVSVVAGMRDDEYTVGDEVVIFIEFSEAVLVSGTPILELNSKGVASYFAGTGTKTLEFRYKVQSGEASAILNYETQQSLLTPGTNARIQCMGDDERVKLDVDLRLPALASVFSLGSTSAIVIDTTAPTILSVSSVNRDTTAGGNGYGIGDIVLITVTFSKEVVVVMGSPPTVQLNSSLSARASFSYTAYRQIIDVGVHATNPISSGQFAVKYGEALAGCIDFNDASSNAASSMKSRLLAIPAIQRIGLQAVTLLQVRNGHRFMVEFLSTQVLDLPLAIEPVVSDICAPLSPTASDAPEMLVVHTTDTVATFQYTIAEGDATLDLDTLGASIVLPDTNTKVLRQSRDPSLDADLTLPATGSANSLAVQKRIVVDGTPVTIVDIVSDTAGGTYGVAFPPIASPLTVGPGEILFHVVFSRAVTVVGSPTMELATGSLQPNGVFLPNRFAKFVGQPQDNRVAFLYHILEGDFSSNLAFANVNVLASAEIYGVASTSTQLANTLLPRLTVSGTSTLRIDAHSVPTTVKLSSPQTDGTYGAGEAIEIDVTFSKKVILQTGLNRNQAYFARFPTAVLFDGNIYVLWAEWEKLHMGTKSYLYLRVFSSKTLKEVPTAASPVHINRIPDTFIEKAAMVVWKQAIYAAWDENGLLYCARYNGLTAVNAWTLIPNMGANKDMTMAASSPVLLVHNLILVILWRELAVVSTPSGGGTTLAGQIRVALRNDDDDAPLWIFHDGNQENAGLNRDPLMDAKDPSAIVFKGSMFVAWSEVNRQSSSYEVVITKRNVINRDSSTWSYLDALASSKSPYSFISAYRPQLRVRRRGFEDTALLLSWHRETMAENGTEVVVGQVLGDVEWEAAAPLTAGVPYFLNGFNNPKISSDISSKQLEIATCGDTMYAVWMQESTTTSDGRVVQEQLGVLDPSLDLYRGWKSVFAPPVNHNQRFDTLDTQLICSSTTTAAKDVEMGIFWTEFDGYSTKLRFRHQKIPKRSLDAASVGIWEESSTGVPLLSLDTGTVPPGYATVMETSGLESYVLRFIYIVKAGENNLLNLDALDFNALGLNGATIQDYLGQIPDYTLLPRANDLRSLSFNSRINIDTSVPMVLDATSLTPSGEYGVGQQLLLQVVFTAPVTVIASPSAGNIPVLYLRADELHFLDTKMNPAMYIDGSGTKVLTFEYITGERDYCEKLDYFGSDSLALLGDAVIRRTSTFPTTDALLSLPPPRSLHSLSGNRAISIKSTQPRVLRVTSMTPDGTYHPGDTITLQVVFSLPVLVFGAPIVRLETGRMGAFAMYSEGNGTTMLTFTYAIVIGDQCAKLEVRDDRNGDLKLNYVKSLDLANRAQILRLSTTVHTNAVLALPAPGEPWSLSTTKTLRLDSVQPTIIDVRSTTLDGAYDIGEEVELLVEFSRNVVVIGVPLLILNVAGIFDRTATYTSGSGASVLRFTYVPVAGDNTRKTPLDVRDSESFILKPLLGGRELLERPAQVWCQAKVLTLTADVTLPRPGVPLRVNSVRSLVGNNKKIFIRTDGFRVQRIYSDLESGEIYSPGQRIRLFVVFSGRVVVADAPILKLNANALLPTFAVYTGGSGTSELTFQYNVATGDSCKLLEAASQKALELNGGMITDTDGVYVPLRLGAPLLPGSLSFSSRIEISSAAPTVERVFAKSSNGAYGVGDTIQLVVRFSRRVTFLPNPVPAPPPAAPTLLLQLAAGVRAATYVSGDGTRELLFQIAVQVGDSSYQLKYASQTSLTGTLFAMATTPTTQVNTQLSVPGTTHTSLSGSSSIQIVSSAPRVLRVRAIDRNGTYSVSDRLRFRITYSYPVVVVSVATCFLELSLGNSIVRSAVYTGGATTKVLEFTYLIAAGDRAARLDYVSQDSLKCTLLQKSAVPTLAASTALPLPGSDGSLGLESEIRVDPSAPRATSVSSPLSNGVYGAGQVIDISVTFSEPVRFSAVGDVAPRLRLAIANKDPTMRLGAVYAMYTGGAETSTLLFRYVTKVGDMALPLAYDGVDALSMNPHAGGYLCAVANKFRRASLRLPIPLATGSLSNNRDFRVDTIEPPRVIGVGSATPDGVFTAGDTVKITVRFSTPVVVTGSPTLQLEKGNPLTPGIARYVSGSESADLVFQYAIQVGDHADRLEYRACPQTERRPPRRREWDKLVICSASANALQIDAASSIKRLATTPTTNAVLDLPEVNSWPKLRFHTSRDEFLYVNQVDTTTDILEAERMTRPGLHNEFTIVHQKKSILMYSNGIPDHDSSLLESEQLSKEQRYFVELQRFPTQQSVPFQMSSNQYAGFIGMFLNGIPFRNASSSSPSPPLAMPTDACGGALDEQSRYFYNDLPTCFLTTTGQSPVMLPLANALESGIKASPLVGYAFDGFPIYGFFDENGELPSDLDACNGRVRNDGQYGYHLVLPPAARPAFMPCLKGIDTTQTQALRVFRSPVDLHAVEGLTLANLSRFDGLVIDESPSTQGITETGAWLNPSGVSVVYTTQHVVVRSNGIPDGAFGPFPNTYNKYSVKPQNYVFTLPRQPEIQAKTTPLPLDTPIGVMLNGIPFFTSASKIYSSNAMASSSPALRLMDKCNGLVDAGGNYRYYASPDCLLDELGDDPLKKAASPLVGYALDGFPLYGPYNEDGVVPTDLDGCNGRIGYDGTYRYHVTSMPPFLLGCFRGAPILPSSLSTLNGGQQQAVEDSDGLYRSLSYGHGLRIQTDPPRILQVYTDKHPGTYVAGETLDIVVKWSVPVTVDTTHGVPSLEVANSSQVAVYTASRSTTRTTVFLYSVTTDDDVGPFNFEYRSQITLNGARIRRLASTPVLDADLRLVTAESLPRFASKHQLVQDVKVNLRGLYHPQASDLIVKLYHETKNALVVGNCCRAIDKFGVPDGSLRINREQLEIYPRNPTSGVGFDYQFQDLPVTAKNLALDGGATALQSSTSGVCAASNAIDGVIDGFVSSQNVARTQSKPNQLTWWELRLLQNTDIGTIRVWLPQEELLPVKVLTLRVDSVNGLDAVDGMFTLLFTTSSGDLLSTDPISYNAVAMIIDEDSKIENPGTGKHESLQAKLSALAGMPQLFITRFPADAALSSHGAFTWSITFLGDPKLHGTDLQPLRLGVNAICQGTGVMTLVDPLPGDDIDAWRYTEQDDRRESVLTGKLSMFPLWIMLFEDTAIMDVESFDEAHETAIWVYKANTPPSATNRRVISVNPPSNTKARYIRIMTEKPYAYLTLAEVQVFQERAHLLSLYEGGTPVATEYYPGAEPWSPEDPFRETFDRMSSEGTWTLAIRDTQVKRQVDADHVTHGDGGISDWVLSIMNQAGHTKVYHMDIKAHVRTVPRHGNLYVGIQNTEADDHLDRDENGILDASEANVYLSRFLLSYDVFPEYAGKHALLAFLEGYDKYGGIPILTDASERQKQLPVACDATCLREIGIWDPYFYPGTTGDVGIKLLEIGNDRVVKYVPHTEFRGKDTVTFTISIGTRESLVLGTVEIHVRDCEDPVCSTYKRLVRRDNYS</sequence>
<keyword evidence="3" id="KW-1185">Reference proteome</keyword>
<dbReference type="InterPro" id="IPR008979">
    <property type="entry name" value="Galactose-bd-like_sf"/>
</dbReference>
<evidence type="ECO:0000313" key="3">
    <source>
        <dbReference type="Proteomes" id="UP000019132"/>
    </source>
</evidence>
<dbReference type="InParanoid" id="K3WZ84"/>
<dbReference type="HOGENOM" id="CLU_223218_0_0_1"/>
<dbReference type="PANTHER" id="PTHR30289:SF8">
    <property type="entry name" value="YHYH DOMAIN-CONTAINING PROTEIN"/>
    <property type="match status" value="1"/>
</dbReference>
<dbReference type="SUPFAM" id="SSF49785">
    <property type="entry name" value="Galactose-binding domain-like"/>
    <property type="match status" value="1"/>
</dbReference>
<dbReference type="Gene3D" id="2.60.120.260">
    <property type="entry name" value="Galactose-binding domain-like"/>
    <property type="match status" value="1"/>
</dbReference>
<protein>
    <recommendedName>
        <fullName evidence="1">YHYH domain-containing protein</fullName>
    </recommendedName>
</protein>
<name>K3WZ84_GLOUD</name>
<reference evidence="3" key="1">
    <citation type="journal article" date="2010" name="Genome Biol.">
        <title>Genome sequence of the necrotrophic plant pathogen Pythium ultimum reveals original pathogenicity mechanisms and effector repertoire.</title>
        <authorList>
            <person name="Levesque C.A."/>
            <person name="Brouwer H."/>
            <person name="Cano L."/>
            <person name="Hamilton J.P."/>
            <person name="Holt C."/>
            <person name="Huitema E."/>
            <person name="Raffaele S."/>
            <person name="Robideau G.P."/>
            <person name="Thines M."/>
            <person name="Win J."/>
            <person name="Zerillo M.M."/>
            <person name="Beakes G.W."/>
            <person name="Boore J.L."/>
            <person name="Busam D."/>
            <person name="Dumas B."/>
            <person name="Ferriera S."/>
            <person name="Fuerstenberg S.I."/>
            <person name="Gachon C.M."/>
            <person name="Gaulin E."/>
            <person name="Govers F."/>
            <person name="Grenville-Briggs L."/>
            <person name="Horner N."/>
            <person name="Hostetler J."/>
            <person name="Jiang R.H."/>
            <person name="Johnson J."/>
            <person name="Krajaejun T."/>
            <person name="Lin H."/>
            <person name="Meijer H.J."/>
            <person name="Moore B."/>
            <person name="Morris P."/>
            <person name="Phuntmart V."/>
            <person name="Puiu D."/>
            <person name="Shetty J."/>
            <person name="Stajich J.E."/>
            <person name="Tripathy S."/>
            <person name="Wawra S."/>
            <person name="van West P."/>
            <person name="Whitty B.R."/>
            <person name="Coutinho P.M."/>
            <person name="Henrissat B."/>
            <person name="Martin F."/>
            <person name="Thomas P.D."/>
            <person name="Tyler B.M."/>
            <person name="De Vries R.P."/>
            <person name="Kamoun S."/>
            <person name="Yandell M."/>
            <person name="Tisserat N."/>
            <person name="Buell C.R."/>
        </authorList>
    </citation>
    <scope>NUCLEOTIDE SEQUENCE</scope>
    <source>
        <strain evidence="3">DAOM:BR144</strain>
    </source>
</reference>
<evidence type="ECO:0000259" key="1">
    <source>
        <dbReference type="Pfam" id="PF14240"/>
    </source>
</evidence>
<dbReference type="VEuPathDB" id="FungiDB:PYU1_G010263"/>
<dbReference type="Proteomes" id="UP000019132">
    <property type="component" value="Unassembled WGS sequence"/>
</dbReference>
<reference evidence="2" key="3">
    <citation type="submission" date="2015-02" db="UniProtKB">
        <authorList>
            <consortium name="EnsemblProtists"/>
        </authorList>
    </citation>
    <scope>IDENTIFICATION</scope>
    <source>
        <strain evidence="2">DAOM BR144</strain>
    </source>
</reference>
<dbReference type="EMBL" id="GL376602">
    <property type="status" value="NOT_ANNOTATED_CDS"/>
    <property type="molecule type" value="Genomic_DNA"/>
</dbReference>
<dbReference type="EnsemblProtists" id="PYU1_T010283">
    <property type="protein sequence ID" value="PYU1_T010283"/>
    <property type="gene ID" value="PYU1_G010263"/>
</dbReference>
<reference evidence="3" key="2">
    <citation type="submission" date="2010-04" db="EMBL/GenBank/DDBJ databases">
        <authorList>
            <person name="Buell R."/>
            <person name="Hamilton J."/>
            <person name="Hostetler J."/>
        </authorList>
    </citation>
    <scope>NUCLEOTIDE SEQUENCE [LARGE SCALE GENOMIC DNA]</scope>
    <source>
        <strain evidence="3">DAOM:BR144</strain>
    </source>
</reference>
<feature type="domain" description="YHYH" evidence="1">
    <location>
        <begin position="4224"/>
        <end position="4323"/>
    </location>
</feature>
<dbReference type="PANTHER" id="PTHR30289">
    <property type="entry name" value="UNCHARACTERIZED PROTEIN YBCL-RELATED"/>
    <property type="match status" value="1"/>
</dbReference>
<dbReference type="STRING" id="431595.K3WZ84"/>
<evidence type="ECO:0000313" key="2">
    <source>
        <dbReference type="EnsemblProtists" id="PYU1_T010283"/>
    </source>
</evidence>
<dbReference type="InterPro" id="IPR025924">
    <property type="entry name" value="YHYH_dom"/>
</dbReference>